<dbReference type="CDD" id="cd16100">
    <property type="entry name" value="ARID"/>
    <property type="match status" value="1"/>
</dbReference>
<dbReference type="Pfam" id="PF01388">
    <property type="entry name" value="ARID"/>
    <property type="match status" value="1"/>
</dbReference>
<dbReference type="InterPro" id="IPR036431">
    <property type="entry name" value="ARID_dom_sf"/>
</dbReference>
<dbReference type="EMBL" id="PKPP01001691">
    <property type="protein sequence ID" value="PWA80664.1"/>
    <property type="molecule type" value="Genomic_DNA"/>
</dbReference>
<evidence type="ECO:0000259" key="1">
    <source>
        <dbReference type="PROSITE" id="PS51011"/>
    </source>
</evidence>
<organism evidence="2 3">
    <name type="scientific">Artemisia annua</name>
    <name type="common">Sweet wormwood</name>
    <dbReference type="NCBI Taxonomy" id="35608"/>
    <lineage>
        <taxon>Eukaryota</taxon>
        <taxon>Viridiplantae</taxon>
        <taxon>Streptophyta</taxon>
        <taxon>Embryophyta</taxon>
        <taxon>Tracheophyta</taxon>
        <taxon>Spermatophyta</taxon>
        <taxon>Magnoliopsida</taxon>
        <taxon>eudicotyledons</taxon>
        <taxon>Gunneridae</taxon>
        <taxon>Pentapetalae</taxon>
        <taxon>asterids</taxon>
        <taxon>campanulids</taxon>
        <taxon>Asterales</taxon>
        <taxon>Asteraceae</taxon>
        <taxon>Asteroideae</taxon>
        <taxon>Anthemideae</taxon>
        <taxon>Artemisiinae</taxon>
        <taxon>Artemisia</taxon>
    </lineage>
</organism>
<evidence type="ECO:0000313" key="3">
    <source>
        <dbReference type="Proteomes" id="UP000245207"/>
    </source>
</evidence>
<comment type="caution">
    <text evidence="2">The sequence shown here is derived from an EMBL/GenBank/DDBJ whole genome shotgun (WGS) entry which is preliminary data.</text>
</comment>
<dbReference type="Gene3D" id="1.10.150.60">
    <property type="entry name" value="ARID DNA-binding domain"/>
    <property type="match status" value="1"/>
</dbReference>
<dbReference type="GO" id="GO:0030246">
    <property type="term" value="F:carbohydrate binding"/>
    <property type="evidence" value="ECO:0007669"/>
    <property type="project" value="UniProtKB-KW"/>
</dbReference>
<protein>
    <submittedName>
        <fullName evidence="2">Bulb-type lectin domain-containing protein</fullName>
    </submittedName>
</protein>
<name>A0A2U1P4G4_ARTAN</name>
<dbReference type="InterPro" id="IPR001606">
    <property type="entry name" value="ARID_dom"/>
</dbReference>
<dbReference type="PANTHER" id="PTHR46410:SF26">
    <property type="entry name" value="BULB-TYPE LECTIN DOMAIN-CONTAINING PROTEIN-RELATED"/>
    <property type="match status" value="1"/>
</dbReference>
<dbReference type="PROSITE" id="PS51011">
    <property type="entry name" value="ARID"/>
    <property type="match status" value="1"/>
</dbReference>
<dbReference type="PANTHER" id="PTHR46410">
    <property type="entry name" value="AT-RICH INTERACTIVE DOMAIN-CONTAINING PROTEIN 2"/>
    <property type="match status" value="1"/>
</dbReference>
<dbReference type="GO" id="GO:0003677">
    <property type="term" value="F:DNA binding"/>
    <property type="evidence" value="ECO:0007669"/>
    <property type="project" value="InterPro"/>
</dbReference>
<dbReference type="SUPFAM" id="SSF46774">
    <property type="entry name" value="ARID-like"/>
    <property type="match status" value="1"/>
</dbReference>
<dbReference type="SMART" id="SM00501">
    <property type="entry name" value="BRIGHT"/>
    <property type="match status" value="1"/>
</dbReference>
<proteinExistence type="predicted"/>
<keyword evidence="3" id="KW-1185">Reference proteome</keyword>
<dbReference type="Pfam" id="PF22936">
    <property type="entry name" value="Pol_BBD"/>
    <property type="match status" value="1"/>
</dbReference>
<keyword evidence="2" id="KW-0430">Lectin</keyword>
<dbReference type="AlphaFoldDB" id="A0A2U1P4G4"/>
<dbReference type="OrthoDB" id="1072921at2759"/>
<sequence length="576" mass="67454">MSNYRNMLEKNWLRYDPVNNWHQSKGIKSWEKPTLNHMQRNYEKDFLSREKTADMLPMYSPKKRISFDSKEMLKNRVKEIEAFNASKVHGTMKEDGSTIARKYRYQDDDFWNQRRREVIQNLDCLNLCNPKDCKATLMYMKNPRKMKRSRCYICFTRGHAYWNCPRNKHDETVKTYINWEVIGTAWDNIWYVSDEYPRHMTPNLDVFEKFKAEIVGTSATGEAGLNVQGIGEVLLPTEVRNFVIPGVFYVSNASLNTLSLSQLMQQGFEVVFKDTKCTVKRLFDMDNKSAIGTPSYAPVYERMVHCWTCNDYHLSYMCPLKKDLTDNQTFFKERSGESNNNAENVGCMEEKQSLDVVKGKAIEAIMQFCDFLYFRENTIEESMNGIQGPRVPSKNEFESLIGFIEMVSEQEIVVECKELVKDHFERMVHWFHKDYMEDEERPIPAKINGVKVNLLDLYLTVKGLGGHTQVVIGNKWIEVAYAMGFPKEYASELQKCYGMHLSLLEAYYEVARSYVPRAREREGTSEETRQRHIGTEARLVDDEERMIGKVELNDGSAINRRIKIEDDGYEVKFRNF</sequence>
<dbReference type="InterPro" id="IPR054722">
    <property type="entry name" value="PolX-like_BBD"/>
</dbReference>
<reference evidence="2 3" key="1">
    <citation type="journal article" date="2018" name="Mol. Plant">
        <title>The genome of Artemisia annua provides insight into the evolution of Asteraceae family and artemisinin biosynthesis.</title>
        <authorList>
            <person name="Shen Q."/>
            <person name="Zhang L."/>
            <person name="Liao Z."/>
            <person name="Wang S."/>
            <person name="Yan T."/>
            <person name="Shi P."/>
            <person name="Liu M."/>
            <person name="Fu X."/>
            <person name="Pan Q."/>
            <person name="Wang Y."/>
            <person name="Lv Z."/>
            <person name="Lu X."/>
            <person name="Zhang F."/>
            <person name="Jiang W."/>
            <person name="Ma Y."/>
            <person name="Chen M."/>
            <person name="Hao X."/>
            <person name="Li L."/>
            <person name="Tang Y."/>
            <person name="Lv G."/>
            <person name="Zhou Y."/>
            <person name="Sun X."/>
            <person name="Brodelius P.E."/>
            <person name="Rose J.K.C."/>
            <person name="Tang K."/>
        </authorList>
    </citation>
    <scope>NUCLEOTIDE SEQUENCE [LARGE SCALE GENOMIC DNA]</scope>
    <source>
        <strain evidence="3">cv. Huhao1</strain>
        <tissue evidence="2">Leaf</tissue>
    </source>
</reference>
<accession>A0A2U1P4G4</accession>
<evidence type="ECO:0000313" key="2">
    <source>
        <dbReference type="EMBL" id="PWA80664.1"/>
    </source>
</evidence>
<gene>
    <name evidence="2" type="ORF">CTI12_AA142840</name>
</gene>
<dbReference type="Proteomes" id="UP000245207">
    <property type="component" value="Unassembled WGS sequence"/>
</dbReference>
<feature type="domain" description="ARID" evidence="1">
    <location>
        <begin position="418"/>
        <end position="509"/>
    </location>
</feature>